<dbReference type="OrthoDB" id="1007102at2"/>
<dbReference type="EMBL" id="CP068108">
    <property type="protein sequence ID" value="QQT99277.1"/>
    <property type="molecule type" value="Genomic_DNA"/>
</dbReference>
<dbReference type="Gene3D" id="2.160.10.10">
    <property type="entry name" value="Hexapeptide repeat proteins"/>
    <property type="match status" value="1"/>
</dbReference>
<evidence type="ECO:0000313" key="2">
    <source>
        <dbReference type="Proteomes" id="UP000596202"/>
    </source>
</evidence>
<evidence type="ECO:0008006" key="3">
    <source>
        <dbReference type="Google" id="ProtNLM"/>
    </source>
</evidence>
<organism evidence="1 2">
    <name type="scientific">Myroides odoratus</name>
    <name type="common">Flavobacterium odoratum</name>
    <dbReference type="NCBI Taxonomy" id="256"/>
    <lineage>
        <taxon>Bacteria</taxon>
        <taxon>Pseudomonadati</taxon>
        <taxon>Bacteroidota</taxon>
        <taxon>Flavobacteriia</taxon>
        <taxon>Flavobacteriales</taxon>
        <taxon>Flavobacteriaceae</taxon>
        <taxon>Myroides</taxon>
    </lineage>
</organism>
<sequence>MKKYKLTEESMIHKGYTLWRIEHIATGAKGGWVESEKNLSQLGDCMILDNAKVYGDATISDHAIICNEAEIYEQASVYGHARVSEQASVYGNAQVYEKASIKSNAQVHGTAHVKQETTVTTDEHLSDDPSTWNKINSLVSLKLITQHVQAHESQTLYANGRHQIQVQVLLEALDIQGNYISIPSHEIFKNIQWEDENHTPLNDIFLFSDIPGKYVPSLAVENEITEPEISSCLFFLSTTQALGKIKLHARCLMHHKTVSLDKRKEDTTAASTNPQHIVSNSLPIHLVEARTFQQKDITVETIEKRKPDSYNSILKSYYVNFSSSTDSISESTDIQDEYWFNYKQKGNYKACSTTTDNSVRINYWAQFTTTFHITDNWEITITEKNHERSGACFWVYRVWHGALWANHIWLKPMVFNLYDQYGNHVTIKVNVLKDAVLEFIVVSP</sequence>
<evidence type="ECO:0000313" key="1">
    <source>
        <dbReference type="EMBL" id="QQT99277.1"/>
    </source>
</evidence>
<protein>
    <recommendedName>
        <fullName evidence="3">UDP-3-O-[3-hydroxymyristoyl] glucosamine N-acyltransferase</fullName>
    </recommendedName>
</protein>
<name>A0A9Q6Z7K0_MYROD</name>
<dbReference type="Proteomes" id="UP000596202">
    <property type="component" value="Chromosome"/>
</dbReference>
<dbReference type="GeneID" id="93528753"/>
<accession>A0A9Q6Z7K0</accession>
<reference evidence="1 2" key="1">
    <citation type="submission" date="2021-01" db="EMBL/GenBank/DDBJ databases">
        <title>FDA dAtabase for Regulatory Grade micrObial Sequences (FDA-ARGOS): Supporting development and validation of Infectious Disease Dx tests.</title>
        <authorList>
            <person name="Sproer C."/>
            <person name="Gronow S."/>
            <person name="Severitt S."/>
            <person name="Schroder I."/>
            <person name="Tallon L."/>
            <person name="Sadzewicz L."/>
            <person name="Zhao X."/>
            <person name="Boylan J."/>
            <person name="Ott S."/>
            <person name="Bowen H."/>
            <person name="Vavikolanu K."/>
            <person name="Mehta A."/>
            <person name="Aluvathingal J."/>
            <person name="Nadendla S."/>
            <person name="Lowell S."/>
            <person name="Myers T."/>
            <person name="Yan Y."/>
            <person name="Sichtig H."/>
        </authorList>
    </citation>
    <scope>NUCLEOTIDE SEQUENCE [LARGE SCALE GENOMIC DNA]</scope>
    <source>
        <strain evidence="1 2">FDAARGOS_1131</strain>
    </source>
</reference>
<dbReference type="InterPro" id="IPR011004">
    <property type="entry name" value="Trimer_LpxA-like_sf"/>
</dbReference>
<proteinExistence type="predicted"/>
<dbReference type="RefSeq" id="WP_002987169.1">
    <property type="nucleotide sequence ID" value="NZ_CP068108.1"/>
</dbReference>
<dbReference type="AlphaFoldDB" id="A0A9Q6Z7K0"/>
<gene>
    <name evidence="1" type="ORF">I6I88_13850</name>
</gene>
<dbReference type="SUPFAM" id="SSF51161">
    <property type="entry name" value="Trimeric LpxA-like enzymes"/>
    <property type="match status" value="1"/>
</dbReference>